<accession>A0A3S5A9T4</accession>
<dbReference type="AlphaFoldDB" id="A0A3S5A9T4"/>
<sequence>MPRELWQEAVHSEEHVARYYYIPPHVNGGVELLRWRDLLPLLLQANEVHVGTDAVCAEAKSVYLSPQAIDASTGQAASLLFSRDAEQLSRSLLLNERVSKNKNYAIVEASMGRQEHLADSIKLSECQIPTVQ</sequence>
<evidence type="ECO:0000313" key="1">
    <source>
        <dbReference type="EMBL" id="VEL15444.1"/>
    </source>
</evidence>
<comment type="caution">
    <text evidence="1">The sequence shown here is derived from an EMBL/GenBank/DDBJ whole genome shotgun (WGS) entry which is preliminary data.</text>
</comment>
<dbReference type="EMBL" id="CAAALY010024619">
    <property type="protein sequence ID" value="VEL15444.1"/>
    <property type="molecule type" value="Genomic_DNA"/>
</dbReference>
<reference evidence="1" key="1">
    <citation type="submission" date="2018-11" db="EMBL/GenBank/DDBJ databases">
        <authorList>
            <consortium name="Pathogen Informatics"/>
        </authorList>
    </citation>
    <scope>NUCLEOTIDE SEQUENCE</scope>
</reference>
<organism evidence="1 2">
    <name type="scientific">Protopolystoma xenopodis</name>
    <dbReference type="NCBI Taxonomy" id="117903"/>
    <lineage>
        <taxon>Eukaryota</taxon>
        <taxon>Metazoa</taxon>
        <taxon>Spiralia</taxon>
        <taxon>Lophotrochozoa</taxon>
        <taxon>Platyhelminthes</taxon>
        <taxon>Monogenea</taxon>
        <taxon>Polyopisthocotylea</taxon>
        <taxon>Polystomatidea</taxon>
        <taxon>Polystomatidae</taxon>
        <taxon>Protopolystoma</taxon>
    </lineage>
</organism>
<name>A0A3S5A9T4_9PLAT</name>
<gene>
    <name evidence="1" type="ORF">PXEA_LOCUS8884</name>
</gene>
<keyword evidence="2" id="KW-1185">Reference proteome</keyword>
<dbReference type="Proteomes" id="UP000784294">
    <property type="component" value="Unassembled WGS sequence"/>
</dbReference>
<proteinExistence type="predicted"/>
<evidence type="ECO:0000313" key="2">
    <source>
        <dbReference type="Proteomes" id="UP000784294"/>
    </source>
</evidence>
<protein>
    <submittedName>
        <fullName evidence="1">Uncharacterized protein</fullName>
    </submittedName>
</protein>